<evidence type="ECO:0000259" key="2">
    <source>
        <dbReference type="Pfam" id="PF08279"/>
    </source>
</evidence>
<feature type="domain" description="Helix-turn-helix type 11" evidence="2">
    <location>
        <begin position="31"/>
        <end position="80"/>
    </location>
</feature>
<accession>A0A6A8GKP0</accession>
<gene>
    <name evidence="3" type="ORF">GJR96_15470</name>
</gene>
<dbReference type="RefSeq" id="WP_151164107.1">
    <property type="nucleotide sequence ID" value="NZ_WKJO01000002.1"/>
</dbReference>
<protein>
    <submittedName>
        <fullName evidence="3">HTH domain-containing protein</fullName>
    </submittedName>
</protein>
<dbReference type="Proteomes" id="UP000439022">
    <property type="component" value="Unassembled WGS sequence"/>
</dbReference>
<dbReference type="SUPFAM" id="SSF81301">
    <property type="entry name" value="Nucleotidyltransferase"/>
    <property type="match status" value="1"/>
</dbReference>
<dbReference type="InterPro" id="IPR011991">
    <property type="entry name" value="ArsR-like_HTH"/>
</dbReference>
<evidence type="ECO:0000313" key="3">
    <source>
        <dbReference type="EMBL" id="MRX23351.1"/>
    </source>
</evidence>
<name>A0A6A8GKP0_9EURY</name>
<dbReference type="SUPFAM" id="SSF46785">
    <property type="entry name" value="Winged helix' DNA-binding domain"/>
    <property type="match status" value="1"/>
</dbReference>
<dbReference type="AlphaFoldDB" id="A0A6A8GKP0"/>
<feature type="domain" description="Polymerase nucleotidyl transferase" evidence="1">
    <location>
        <begin position="130"/>
        <end position="172"/>
    </location>
</feature>
<dbReference type="Pfam" id="PF08279">
    <property type="entry name" value="HTH_11"/>
    <property type="match status" value="1"/>
</dbReference>
<keyword evidence="4" id="KW-1185">Reference proteome</keyword>
<dbReference type="CDD" id="cd00090">
    <property type="entry name" value="HTH_ARSR"/>
    <property type="match status" value="1"/>
</dbReference>
<dbReference type="InterPro" id="IPR043519">
    <property type="entry name" value="NT_sf"/>
</dbReference>
<sequence length="230" mass="25866">MSDDTKQQPRVCLRVNPGDDTKIFRLRAADDLLRLLVDAHVSEFTMSELAAETNHSRSTVWRAVGLLDELGAIEVRETPQRKYVSIDSAHLQKDDPILAIEQVEYHDPIREFVHRVEDAVTETSGIEELLGVLVFGSVARGEADRKSDIDLFVLVDGDRTVARRVASEIGAELGEVRFDGDRYTFESFVESPESAKRAGDKLREIFGEGVTVYGSEAFQRARKAVMERER</sequence>
<dbReference type="EMBL" id="WKJO01000002">
    <property type="protein sequence ID" value="MRX23351.1"/>
    <property type="molecule type" value="Genomic_DNA"/>
</dbReference>
<dbReference type="InterPro" id="IPR013196">
    <property type="entry name" value="HTH_11"/>
</dbReference>
<organism evidence="3 4">
    <name type="scientific">Haloferax litoreum</name>
    <dbReference type="NCBI Taxonomy" id="2666140"/>
    <lineage>
        <taxon>Archaea</taxon>
        <taxon>Methanobacteriati</taxon>
        <taxon>Methanobacteriota</taxon>
        <taxon>Stenosarchaea group</taxon>
        <taxon>Halobacteria</taxon>
        <taxon>Halobacteriales</taxon>
        <taxon>Haloferacaceae</taxon>
        <taxon>Haloferax</taxon>
    </lineage>
</organism>
<dbReference type="CDD" id="cd05403">
    <property type="entry name" value="NT_KNTase_like"/>
    <property type="match status" value="1"/>
</dbReference>
<dbReference type="Gene3D" id="1.10.10.10">
    <property type="entry name" value="Winged helix-like DNA-binding domain superfamily/Winged helix DNA-binding domain"/>
    <property type="match status" value="1"/>
</dbReference>
<dbReference type="InterPro" id="IPR036388">
    <property type="entry name" value="WH-like_DNA-bd_sf"/>
</dbReference>
<evidence type="ECO:0000259" key="1">
    <source>
        <dbReference type="Pfam" id="PF01909"/>
    </source>
</evidence>
<dbReference type="Pfam" id="PF01909">
    <property type="entry name" value="NTP_transf_2"/>
    <property type="match status" value="1"/>
</dbReference>
<comment type="caution">
    <text evidence="3">The sequence shown here is derived from an EMBL/GenBank/DDBJ whole genome shotgun (WGS) entry which is preliminary data.</text>
</comment>
<dbReference type="InterPro" id="IPR002934">
    <property type="entry name" value="Polymerase_NTP_transf_dom"/>
</dbReference>
<dbReference type="Gene3D" id="3.30.460.10">
    <property type="entry name" value="Beta Polymerase, domain 2"/>
    <property type="match status" value="1"/>
</dbReference>
<dbReference type="GO" id="GO:0016779">
    <property type="term" value="F:nucleotidyltransferase activity"/>
    <property type="evidence" value="ECO:0007669"/>
    <property type="project" value="InterPro"/>
</dbReference>
<reference evidence="3 4" key="1">
    <citation type="submission" date="2019-11" db="EMBL/GenBank/DDBJ databases">
        <title>Whole genome sequence of Haloferax sp. MBLA0076.</title>
        <authorList>
            <person name="Seo M.-J."/>
            <person name="Cho E.-S."/>
        </authorList>
    </citation>
    <scope>NUCLEOTIDE SEQUENCE [LARGE SCALE GENOMIC DNA]</scope>
    <source>
        <strain evidence="3 4">MBLA0076</strain>
    </source>
</reference>
<proteinExistence type="predicted"/>
<evidence type="ECO:0000313" key="4">
    <source>
        <dbReference type="Proteomes" id="UP000439022"/>
    </source>
</evidence>
<dbReference type="InterPro" id="IPR036390">
    <property type="entry name" value="WH_DNA-bd_sf"/>
</dbReference>